<dbReference type="EMBL" id="FNAY01000003">
    <property type="protein sequence ID" value="SDE74187.1"/>
    <property type="molecule type" value="Genomic_DNA"/>
</dbReference>
<dbReference type="Proteomes" id="UP000183812">
    <property type="component" value="Unassembled WGS sequence"/>
</dbReference>
<sequence length="96" mass="9738">MRLEFLVLSLSITIAPAAALLDAKASGAGPWVMVVPPWRSADLVAAQAGARLIGPTEAPLGHMVAATDPGAARRLTEAGAWAVVDAAAVAQFCGVY</sequence>
<accession>A0A0Q0WDK2</accession>
<dbReference type="OrthoDB" id="7689838at2"/>
<proteinExistence type="predicted"/>
<reference evidence="1 2" key="1">
    <citation type="submission" date="2016-10" db="EMBL/GenBank/DDBJ databases">
        <authorList>
            <person name="de Groot N.N."/>
        </authorList>
    </citation>
    <scope>NUCLEOTIDE SEQUENCE [LARGE SCALE GENOMIC DNA]</scope>
    <source>
        <strain evidence="2">DSM 938 / 37b4</strain>
    </source>
</reference>
<gene>
    <name evidence="1" type="ORF">SAMN04244550_00955</name>
</gene>
<name>A0A0Q0WDK2_RHOCA</name>
<evidence type="ECO:0000313" key="2">
    <source>
        <dbReference type="Proteomes" id="UP000183812"/>
    </source>
</evidence>
<dbReference type="AlphaFoldDB" id="A0A0Q0WDK2"/>
<dbReference type="RefSeq" id="WP_055211677.1">
    <property type="nucleotide sequence ID" value="NZ_CP061202.1"/>
</dbReference>
<organism evidence="1 2">
    <name type="scientific">Rhodobacter capsulatus</name>
    <name type="common">Rhodopseudomonas capsulata</name>
    <dbReference type="NCBI Taxonomy" id="1061"/>
    <lineage>
        <taxon>Bacteria</taxon>
        <taxon>Pseudomonadati</taxon>
        <taxon>Pseudomonadota</taxon>
        <taxon>Alphaproteobacteria</taxon>
        <taxon>Rhodobacterales</taxon>
        <taxon>Rhodobacter group</taxon>
        <taxon>Rhodobacter</taxon>
    </lineage>
</organism>
<protein>
    <submittedName>
        <fullName evidence="1">Uncharacterized protein</fullName>
    </submittedName>
</protein>
<evidence type="ECO:0000313" key="1">
    <source>
        <dbReference type="EMBL" id="SDE74187.1"/>
    </source>
</evidence>